<dbReference type="EMBL" id="PYYB01000004">
    <property type="protein sequence ID" value="PTL54921.1"/>
    <property type="molecule type" value="Genomic_DNA"/>
</dbReference>
<gene>
    <name evidence="1" type="ORF">C7Y72_20315</name>
</gene>
<comment type="caution">
    <text evidence="1">The sequence shown here is derived from an EMBL/GenBank/DDBJ whole genome shotgun (WGS) entry which is preliminary data.</text>
</comment>
<dbReference type="AlphaFoldDB" id="A0A2T4UCL7"/>
<evidence type="ECO:0000313" key="1">
    <source>
        <dbReference type="EMBL" id="PTL54921.1"/>
    </source>
</evidence>
<sequence length="140" mass="14444">MAAEPQVRLGALAPESLAPAVLALVRAGAAREPVLARDLSATVVLRFLEGFPAVRLEFTGASVTVGDHEVLGAPRSVDLTVTGRLPDVLLLVSVPQAAGLPLPSGPRGRAAVARLADGRIELDGPLRLGRRLLTLLAIPA</sequence>
<accession>A0A2T4UCL7</accession>
<evidence type="ECO:0008006" key="3">
    <source>
        <dbReference type="Google" id="ProtNLM"/>
    </source>
</evidence>
<organism evidence="1 2">
    <name type="scientific">Paraconexibacter algicola</name>
    <dbReference type="NCBI Taxonomy" id="2133960"/>
    <lineage>
        <taxon>Bacteria</taxon>
        <taxon>Bacillati</taxon>
        <taxon>Actinomycetota</taxon>
        <taxon>Thermoleophilia</taxon>
        <taxon>Solirubrobacterales</taxon>
        <taxon>Paraconexibacteraceae</taxon>
        <taxon>Paraconexibacter</taxon>
    </lineage>
</organism>
<proteinExistence type="predicted"/>
<dbReference type="Proteomes" id="UP000240739">
    <property type="component" value="Unassembled WGS sequence"/>
</dbReference>
<evidence type="ECO:0000313" key="2">
    <source>
        <dbReference type="Proteomes" id="UP000240739"/>
    </source>
</evidence>
<name>A0A2T4UCL7_9ACTN</name>
<keyword evidence="2" id="KW-1185">Reference proteome</keyword>
<reference evidence="1 2" key="1">
    <citation type="submission" date="2018-03" db="EMBL/GenBank/DDBJ databases">
        <title>Aquarubrobacter algicola gen. nov., sp. nov., a novel actinobacterium isolated from shallow eutrophic lake during the end of cyanobacterial harmful algal blooms.</title>
        <authorList>
            <person name="Chun S.J."/>
        </authorList>
    </citation>
    <scope>NUCLEOTIDE SEQUENCE [LARGE SCALE GENOMIC DNA]</scope>
    <source>
        <strain evidence="1 2">Seoho-28</strain>
    </source>
</reference>
<dbReference type="RefSeq" id="WP_107571021.1">
    <property type="nucleotide sequence ID" value="NZ_PYYB01000004.1"/>
</dbReference>
<protein>
    <recommendedName>
        <fullName evidence="3">SCP2 domain-containing protein</fullName>
    </recommendedName>
</protein>